<dbReference type="Pfam" id="PF10192">
    <property type="entry name" value="GPR180-TMEM145_TM"/>
    <property type="match status" value="1"/>
</dbReference>
<dbReference type="InterPro" id="IPR047831">
    <property type="entry name" value="GPR180/TMEM145"/>
</dbReference>
<feature type="transmembrane region" description="Helical" evidence="7">
    <location>
        <begin position="464"/>
        <end position="483"/>
    </location>
</feature>
<accession>A0A3R7GT64</accession>
<evidence type="ECO:0000256" key="6">
    <source>
        <dbReference type="SAM" id="MobiDB-lite"/>
    </source>
</evidence>
<keyword evidence="5" id="KW-0325">Glycoprotein</keyword>
<name>A0A3R7GT64_CLOSI</name>
<organism evidence="11 12">
    <name type="scientific">Clonorchis sinensis</name>
    <name type="common">Chinese liver fluke</name>
    <dbReference type="NCBI Taxonomy" id="79923"/>
    <lineage>
        <taxon>Eukaryota</taxon>
        <taxon>Metazoa</taxon>
        <taxon>Spiralia</taxon>
        <taxon>Lophotrochozoa</taxon>
        <taxon>Platyhelminthes</taxon>
        <taxon>Trematoda</taxon>
        <taxon>Digenea</taxon>
        <taxon>Opisthorchiida</taxon>
        <taxon>Opisthorchiata</taxon>
        <taxon>Opisthorchiidae</taxon>
        <taxon>Clonorchis</taxon>
    </lineage>
</organism>
<gene>
    <name evidence="11" type="ORF">CSKR_102425</name>
</gene>
<evidence type="ECO:0000256" key="2">
    <source>
        <dbReference type="ARBA" id="ARBA00022692"/>
    </source>
</evidence>
<dbReference type="InterPro" id="IPR053880">
    <property type="entry name" value="GPR180-like_N"/>
</dbReference>
<comment type="caution">
    <text evidence="11">The sequence shown here is derived from an EMBL/GenBank/DDBJ whole genome shotgun (WGS) entry which is preliminary data.</text>
</comment>
<dbReference type="Proteomes" id="UP000286415">
    <property type="component" value="Unassembled WGS sequence"/>
</dbReference>
<keyword evidence="3 7" id="KW-1133">Transmembrane helix</keyword>
<feature type="signal peptide" evidence="8">
    <location>
        <begin position="1"/>
        <end position="16"/>
    </location>
</feature>
<evidence type="ECO:0000259" key="10">
    <source>
        <dbReference type="Pfam" id="PF21892"/>
    </source>
</evidence>
<dbReference type="InterPro" id="IPR019336">
    <property type="entry name" value="GPR180/TMEM145_TM"/>
</dbReference>
<feature type="transmembrane region" description="Helical" evidence="7">
    <location>
        <begin position="431"/>
        <end position="452"/>
    </location>
</feature>
<evidence type="ECO:0000256" key="7">
    <source>
        <dbReference type="SAM" id="Phobius"/>
    </source>
</evidence>
<feature type="compositionally biased region" description="Polar residues" evidence="6">
    <location>
        <begin position="554"/>
        <end position="578"/>
    </location>
</feature>
<feature type="compositionally biased region" description="Polar residues" evidence="6">
    <location>
        <begin position="605"/>
        <end position="640"/>
    </location>
</feature>
<feature type="transmembrane region" description="Helical" evidence="7">
    <location>
        <begin position="388"/>
        <end position="411"/>
    </location>
</feature>
<dbReference type="GO" id="GO:0016020">
    <property type="term" value="C:membrane"/>
    <property type="evidence" value="ECO:0007669"/>
    <property type="project" value="UniProtKB-SubCell"/>
</dbReference>
<dbReference type="STRING" id="79923.A0A3R7GT64"/>
<evidence type="ECO:0000256" key="5">
    <source>
        <dbReference type="ARBA" id="ARBA00023180"/>
    </source>
</evidence>
<evidence type="ECO:0000256" key="1">
    <source>
        <dbReference type="ARBA" id="ARBA00004141"/>
    </source>
</evidence>
<feature type="transmembrane region" description="Helical" evidence="7">
    <location>
        <begin position="330"/>
        <end position="352"/>
    </location>
</feature>
<feature type="domain" description="GPR180-like N-terminal" evidence="10">
    <location>
        <begin position="22"/>
        <end position="107"/>
    </location>
</feature>
<feature type="chain" id="PRO_5043949534" evidence="8">
    <location>
        <begin position="17"/>
        <end position="640"/>
    </location>
</feature>
<keyword evidence="8" id="KW-0732">Signal</keyword>
<keyword evidence="12" id="KW-1185">Reference proteome</keyword>
<evidence type="ECO:0000313" key="12">
    <source>
        <dbReference type="Proteomes" id="UP000286415"/>
    </source>
</evidence>
<evidence type="ECO:0000256" key="8">
    <source>
        <dbReference type="SAM" id="SignalP"/>
    </source>
</evidence>
<dbReference type="InParanoid" id="A0A3R7GT64"/>
<dbReference type="GO" id="GO:0019236">
    <property type="term" value="P:response to pheromone"/>
    <property type="evidence" value="ECO:0007669"/>
    <property type="project" value="InterPro"/>
</dbReference>
<dbReference type="EMBL" id="NIRI02000077">
    <property type="protein sequence ID" value="KAG5441212.1"/>
    <property type="molecule type" value="Genomic_DNA"/>
</dbReference>
<dbReference type="GO" id="GO:0007186">
    <property type="term" value="P:G protein-coupled receptor signaling pathway"/>
    <property type="evidence" value="ECO:0007669"/>
    <property type="project" value="InterPro"/>
</dbReference>
<feature type="transmembrane region" description="Helical" evidence="7">
    <location>
        <begin position="495"/>
        <end position="514"/>
    </location>
</feature>
<keyword evidence="4 7" id="KW-0472">Membrane</keyword>
<feature type="transmembrane region" description="Helical" evidence="7">
    <location>
        <begin position="288"/>
        <end position="309"/>
    </location>
</feature>
<dbReference type="PANTHER" id="PTHR23252">
    <property type="entry name" value="INTIMAL THICKNESS RECEPTOR-RELATED"/>
    <property type="match status" value="1"/>
</dbReference>
<evidence type="ECO:0000256" key="3">
    <source>
        <dbReference type="ARBA" id="ARBA00022989"/>
    </source>
</evidence>
<dbReference type="Pfam" id="PF21892">
    <property type="entry name" value="TMEM145_N"/>
    <property type="match status" value="1"/>
</dbReference>
<reference evidence="11 12" key="1">
    <citation type="journal article" date="2018" name="Biotechnol. Adv.">
        <title>Improved genomic resources and new bioinformatic workflow for the carcinogenic parasite Clonorchis sinensis: Biotechnological implications.</title>
        <authorList>
            <person name="Wang D."/>
            <person name="Korhonen P.K."/>
            <person name="Gasser R.B."/>
            <person name="Young N.D."/>
        </authorList>
    </citation>
    <scope>NUCLEOTIDE SEQUENCE [LARGE SCALE GENOMIC DNA]</scope>
    <source>
        <strain evidence="11">Cs-k2</strain>
    </source>
</reference>
<protein>
    <submittedName>
        <fullName evidence="11">Transmembrane protein 145</fullName>
    </submittedName>
</protein>
<dbReference type="OrthoDB" id="205745at2759"/>
<evidence type="ECO:0000256" key="4">
    <source>
        <dbReference type="ARBA" id="ARBA00023136"/>
    </source>
</evidence>
<dbReference type="AlphaFoldDB" id="A0A3R7GT64"/>
<feature type="transmembrane region" description="Helical" evidence="7">
    <location>
        <begin position="358"/>
        <end position="381"/>
    </location>
</feature>
<reference evidence="11 12" key="2">
    <citation type="journal article" date="2021" name="Genomics">
        <title>High-quality reference genome for Clonorchis sinensis.</title>
        <authorList>
            <person name="Young N.D."/>
            <person name="Stroehlein A.J."/>
            <person name="Kinkar L."/>
            <person name="Wang T."/>
            <person name="Sohn W.M."/>
            <person name="Chang B.C.H."/>
            <person name="Kaur P."/>
            <person name="Weisz D."/>
            <person name="Dudchenko O."/>
            <person name="Aiden E.L."/>
            <person name="Korhonen P.K."/>
            <person name="Gasser R.B."/>
        </authorList>
    </citation>
    <scope>NUCLEOTIDE SEQUENCE [LARGE SCALE GENOMIC DNA]</scope>
    <source>
        <strain evidence="11">Cs-k2</strain>
    </source>
</reference>
<sequence>MASAYLLVSLVAVCSAEIFESSINSDKDDSYIKNFLFSSKNSSFSFELVYMETFHPMRLRMFWDSPIAWVDSYNMRLTCQKRQEILQRLSPGQLIHLDPRLNSWCSTMTLSPSIMRELSLMDPKQSATRDWSTVLASILLRLSGAVATSLEWMNPFGTFYDSISLETMHAANQTWSGPGQPPKIPDLLRAVYESHLLAVGLSRAEEMHNWIYCKSPEMQFQFTRPVWWFFSLERCPTESEESFYAQDSRLKQSGLQARYRLISRNGLEGDLFHGHFSAQKFGSLEMDIVFGIFLAVLTGLAVHVSYHLFRLHRLHPTVYLWLCSIGSRSFAQLIRLICTLQFAVTGIYSQALAVISQLLYSTSMSTLFASLLLLSSGYTVVHHVFTRVVAIVLLLLLICYTLTNACCQVAIELVQDRGDILSRYHSPPAYVFVALQIMAAIGFWLSTSYTIVHWTEKRLFFIRLGAFYSAWFLNTPFWTFITVELSHKPYTETMIRIWDEAVSIGAYIGLLLLIRPSNANMVFPLSTSEPGESISRETVLEPVPTPKPVKKTAGKSTQTKHTEPAGTSQPAQKTTSRVHTAKPKTPLTSTEKLFSLTGKPGDLTPPSQSLARSLPGISSEQPKRPQTTPSAIRTTATPRP</sequence>
<comment type="subcellular location">
    <subcellularLocation>
        <location evidence="1">Membrane</location>
        <topology evidence="1">Multi-pass membrane protein</topology>
    </subcellularLocation>
</comment>
<evidence type="ECO:0000313" key="11">
    <source>
        <dbReference type="EMBL" id="KAG5441212.1"/>
    </source>
</evidence>
<feature type="region of interest" description="Disordered" evidence="6">
    <location>
        <begin position="527"/>
        <end position="640"/>
    </location>
</feature>
<proteinExistence type="predicted"/>
<evidence type="ECO:0000259" key="9">
    <source>
        <dbReference type="Pfam" id="PF10192"/>
    </source>
</evidence>
<dbReference type="PANTHER" id="PTHR23252:SF24">
    <property type="entry name" value="TRANSMEMBRANE PROTEIN 145"/>
    <property type="match status" value="1"/>
</dbReference>
<feature type="domain" description="GPR180/TMEM145 transmembrane" evidence="9">
    <location>
        <begin position="293"/>
        <end position="483"/>
    </location>
</feature>
<keyword evidence="2 7" id="KW-0812">Transmembrane</keyword>